<feature type="signal peptide" evidence="2">
    <location>
        <begin position="1"/>
        <end position="18"/>
    </location>
</feature>
<evidence type="ECO:0000313" key="4">
    <source>
        <dbReference type="Proteomes" id="UP000064967"/>
    </source>
</evidence>
<dbReference type="KEGG" id="llu:AKJ09_07723"/>
<protein>
    <recommendedName>
        <fullName evidence="5">Lipoprotein</fullName>
    </recommendedName>
</protein>
<name>A0A0K1Q6M1_9BACT</name>
<keyword evidence="4" id="KW-1185">Reference proteome</keyword>
<dbReference type="PROSITE" id="PS51257">
    <property type="entry name" value="PROKAR_LIPOPROTEIN"/>
    <property type="match status" value="1"/>
</dbReference>
<evidence type="ECO:0008006" key="5">
    <source>
        <dbReference type="Google" id="ProtNLM"/>
    </source>
</evidence>
<dbReference type="RefSeq" id="WP_146652228.1">
    <property type="nucleotide sequence ID" value="NZ_CP012333.1"/>
</dbReference>
<dbReference type="OrthoDB" id="8692at2"/>
<sequence>MRSRTTWTLTLSTGVMVAAVLSGTGCRKTPAHESAPASSASAVTTPESVRGALATLSSAKAGEAPRLFNMAAYLPAQCYATTKDAAGGKNARAHNACFACHQTSLAPNYANDEDVQTTLSIARYAADNRWTHLSSPPQPITATDDEILSRIRKSNYFDDKGQIAAVPDKSWDVDGDGTFGGFTPDCWFHLDAKGFDHAPDGKASGWRAFAYAPFPGMFWPTNGSAGDVFIRLPAAYRQDKAGQDSSKIYEINFAILESTIRRVDVPLSEPADERELGSDLDGDGAMGIAKRVAFVWPPKDGRVFGYVGAASALDTKKEGWPAAGLFPRGTEFLHTLRYLDVDDGHVRMSARMKEVRYMRKTRWLTYSDLQLAFEAEAREKGKSPNRLKAIIADPERGASTGTGWLISGLIENAEGKLRPQTVEETAACIGCHGGVGVTTDSTFAFARKIPSGAAYAFRDGWYHWSERGLEGIPEPKRADGKGEYARWLEAVGGGNDFRANDEVQTRFFGANGKPKPEALAALSRDIATLLVPSAKRALELDRAYLALVAEQHFERGRDVMVGSTPKFEKHLEQETPTGIAEPIGPAWLARADQAK</sequence>
<feature type="chain" id="PRO_5005466953" description="Lipoprotein" evidence="2">
    <location>
        <begin position="19"/>
        <end position="595"/>
    </location>
</feature>
<evidence type="ECO:0000313" key="3">
    <source>
        <dbReference type="EMBL" id="AKV01060.1"/>
    </source>
</evidence>
<dbReference type="AlphaFoldDB" id="A0A0K1Q6M1"/>
<evidence type="ECO:0000256" key="1">
    <source>
        <dbReference type="SAM" id="MobiDB-lite"/>
    </source>
</evidence>
<evidence type="ECO:0000256" key="2">
    <source>
        <dbReference type="SAM" id="SignalP"/>
    </source>
</evidence>
<keyword evidence="2" id="KW-0732">Signal</keyword>
<accession>A0A0K1Q6M1</accession>
<dbReference type="STRING" id="1391654.AKJ09_07723"/>
<dbReference type="PATRIC" id="fig|1391654.3.peg.7833"/>
<dbReference type="EMBL" id="CP012333">
    <property type="protein sequence ID" value="AKV01060.1"/>
    <property type="molecule type" value="Genomic_DNA"/>
</dbReference>
<reference evidence="3 4" key="1">
    <citation type="submission" date="2015-08" db="EMBL/GenBank/DDBJ databases">
        <authorList>
            <person name="Babu N.S."/>
            <person name="Beckwith C.J."/>
            <person name="Beseler K.G."/>
            <person name="Brison A."/>
            <person name="Carone J.V."/>
            <person name="Caskin T.P."/>
            <person name="Diamond M."/>
            <person name="Durham M.E."/>
            <person name="Foxe J.M."/>
            <person name="Go M."/>
            <person name="Henderson B.A."/>
            <person name="Jones I.B."/>
            <person name="McGettigan J.A."/>
            <person name="Micheletti S.J."/>
            <person name="Nasrallah M.E."/>
            <person name="Ortiz D."/>
            <person name="Piller C.R."/>
            <person name="Privatt S.R."/>
            <person name="Schneider S.L."/>
            <person name="Sharp S."/>
            <person name="Smith T.C."/>
            <person name="Stanton J.D."/>
            <person name="Ullery H.E."/>
            <person name="Wilson R.J."/>
            <person name="Serrano M.G."/>
            <person name="Buck G."/>
            <person name="Lee V."/>
            <person name="Wang Y."/>
            <person name="Carvalho R."/>
            <person name="Voegtly L."/>
            <person name="Shi R."/>
            <person name="Duckworth R."/>
            <person name="Johnson A."/>
            <person name="Loviza R."/>
            <person name="Walstead R."/>
            <person name="Shah Z."/>
            <person name="Kiflezghi M."/>
            <person name="Wade K."/>
            <person name="Ball S.L."/>
            <person name="Bradley K.W."/>
            <person name="Asai D.J."/>
            <person name="Bowman C.A."/>
            <person name="Russell D.A."/>
            <person name="Pope W.H."/>
            <person name="Jacobs-Sera D."/>
            <person name="Hendrix R.W."/>
            <person name="Hatfull G.F."/>
        </authorList>
    </citation>
    <scope>NUCLEOTIDE SEQUENCE [LARGE SCALE GENOMIC DNA]</scope>
    <source>
        <strain evidence="3 4">DSM 27648</strain>
    </source>
</reference>
<organism evidence="3 4">
    <name type="scientific">Labilithrix luteola</name>
    <dbReference type="NCBI Taxonomy" id="1391654"/>
    <lineage>
        <taxon>Bacteria</taxon>
        <taxon>Pseudomonadati</taxon>
        <taxon>Myxococcota</taxon>
        <taxon>Polyangia</taxon>
        <taxon>Polyangiales</taxon>
        <taxon>Labilitrichaceae</taxon>
        <taxon>Labilithrix</taxon>
    </lineage>
</organism>
<gene>
    <name evidence="3" type="ORF">AKJ09_07723</name>
</gene>
<dbReference type="Proteomes" id="UP000064967">
    <property type="component" value="Chromosome"/>
</dbReference>
<proteinExistence type="predicted"/>
<feature type="region of interest" description="Disordered" evidence="1">
    <location>
        <begin position="573"/>
        <end position="595"/>
    </location>
</feature>